<dbReference type="GO" id="GO:0015920">
    <property type="term" value="P:lipopolysaccharide transport"/>
    <property type="evidence" value="ECO:0007669"/>
    <property type="project" value="TreeGrafter"/>
</dbReference>
<evidence type="ECO:0000256" key="6">
    <source>
        <dbReference type="SAM" id="Phobius"/>
    </source>
</evidence>
<feature type="transmembrane region" description="Helical" evidence="6">
    <location>
        <begin position="303"/>
        <end position="321"/>
    </location>
</feature>
<evidence type="ECO:0000313" key="8">
    <source>
        <dbReference type="Proteomes" id="UP000249061"/>
    </source>
</evidence>
<evidence type="ECO:0000256" key="5">
    <source>
        <dbReference type="ARBA" id="ARBA00023136"/>
    </source>
</evidence>
<reference evidence="7 8" key="1">
    <citation type="submission" date="2017-08" db="EMBL/GenBank/DDBJ databases">
        <title>Infants hospitalized years apart are colonized by the same room-sourced microbial strains.</title>
        <authorList>
            <person name="Brooks B."/>
            <person name="Olm M.R."/>
            <person name="Firek B.A."/>
            <person name="Baker R."/>
            <person name="Thomas B.C."/>
            <person name="Morowitz M.J."/>
            <person name="Banfield J.F."/>
        </authorList>
    </citation>
    <scope>NUCLEOTIDE SEQUENCE [LARGE SCALE GENOMIC DNA]</scope>
    <source>
        <strain evidence="7">S2_003_000_R2_14</strain>
    </source>
</reference>
<dbReference type="EMBL" id="QFQP01000042">
    <property type="protein sequence ID" value="PZR05804.1"/>
    <property type="molecule type" value="Genomic_DNA"/>
</dbReference>
<comment type="subcellular location">
    <subcellularLocation>
        <location evidence="1">Cell membrane</location>
        <topology evidence="1">Multi-pass membrane protein</topology>
    </subcellularLocation>
</comment>
<dbReference type="PANTHER" id="PTHR33529:SF6">
    <property type="entry name" value="YJGP_YJGQ FAMILY PERMEASE"/>
    <property type="match status" value="1"/>
</dbReference>
<keyword evidence="5 6" id="KW-0472">Membrane</keyword>
<dbReference type="AlphaFoldDB" id="A0A2W5URG7"/>
<keyword evidence="3 6" id="KW-0812">Transmembrane</keyword>
<feature type="transmembrane region" description="Helical" evidence="6">
    <location>
        <begin position="50"/>
        <end position="75"/>
    </location>
</feature>
<feature type="transmembrane region" description="Helical" evidence="6">
    <location>
        <begin position="333"/>
        <end position="351"/>
    </location>
</feature>
<gene>
    <name evidence="7" type="ORF">DI536_31645</name>
</gene>
<organism evidence="7 8">
    <name type="scientific">Archangium gephyra</name>
    <dbReference type="NCBI Taxonomy" id="48"/>
    <lineage>
        <taxon>Bacteria</taxon>
        <taxon>Pseudomonadati</taxon>
        <taxon>Myxococcota</taxon>
        <taxon>Myxococcia</taxon>
        <taxon>Myxococcales</taxon>
        <taxon>Cystobacterineae</taxon>
        <taxon>Archangiaceae</taxon>
        <taxon>Archangium</taxon>
    </lineage>
</organism>
<dbReference type="PANTHER" id="PTHR33529">
    <property type="entry name" value="SLR0882 PROTEIN-RELATED"/>
    <property type="match status" value="1"/>
</dbReference>
<evidence type="ECO:0000256" key="4">
    <source>
        <dbReference type="ARBA" id="ARBA00022989"/>
    </source>
</evidence>
<evidence type="ECO:0000256" key="2">
    <source>
        <dbReference type="ARBA" id="ARBA00022475"/>
    </source>
</evidence>
<dbReference type="Pfam" id="PF03739">
    <property type="entry name" value="LptF_LptG"/>
    <property type="match status" value="1"/>
</dbReference>
<evidence type="ECO:0000256" key="3">
    <source>
        <dbReference type="ARBA" id="ARBA00022692"/>
    </source>
</evidence>
<dbReference type="GO" id="GO:0043190">
    <property type="term" value="C:ATP-binding cassette (ABC) transporter complex"/>
    <property type="evidence" value="ECO:0007669"/>
    <property type="project" value="TreeGrafter"/>
</dbReference>
<accession>A0A2W5URG7</accession>
<dbReference type="Proteomes" id="UP000249061">
    <property type="component" value="Unassembled WGS sequence"/>
</dbReference>
<evidence type="ECO:0000256" key="1">
    <source>
        <dbReference type="ARBA" id="ARBA00004651"/>
    </source>
</evidence>
<keyword evidence="2" id="KW-1003">Cell membrane</keyword>
<feature type="transmembrane region" description="Helical" evidence="6">
    <location>
        <begin position="277"/>
        <end position="296"/>
    </location>
</feature>
<protein>
    <recommendedName>
        <fullName evidence="9">YjgP/YjgQ family permease</fullName>
    </recommendedName>
</protein>
<name>A0A2W5URG7_9BACT</name>
<sequence length="359" mass="39532">MKIFERYVAQLALGIFGAVALGMVALFVIIDFGDWVRLYIGKPVTDVIALYWYRSHLVFVQLGPAALVLACGLTITVIRRRGEWTALRALGASPVALLRPVLIVAVTAAVAMLAFEEFVVGKSGERADRIMVERFDRWGDFMVVYSPRRWFKAGDALVNVRGDFDASRLQDVRVFQLGAKHELVAWTEAESLTWVSKGVWRADNARVMRFDGAIVKDAVTGSLEIPLALASEVTQLAVGRPEWMPLSVLLRQVELMRALELPTEATRFAIHRRCADLVATVVAALMASLLGLRARLKPSVPRALLEGAGLCGGLFVTGMMSRSLAINARLPPFAAAWLVPLVLFVVAAVMFRRTEATQR</sequence>
<dbReference type="InterPro" id="IPR005495">
    <property type="entry name" value="LptG/LptF_permease"/>
</dbReference>
<comment type="caution">
    <text evidence="7">The sequence shown here is derived from an EMBL/GenBank/DDBJ whole genome shotgun (WGS) entry which is preliminary data.</text>
</comment>
<evidence type="ECO:0008006" key="9">
    <source>
        <dbReference type="Google" id="ProtNLM"/>
    </source>
</evidence>
<keyword evidence="4 6" id="KW-1133">Transmembrane helix</keyword>
<feature type="transmembrane region" description="Helical" evidence="6">
    <location>
        <begin position="7"/>
        <end position="30"/>
    </location>
</feature>
<evidence type="ECO:0000313" key="7">
    <source>
        <dbReference type="EMBL" id="PZR05804.1"/>
    </source>
</evidence>
<feature type="transmembrane region" description="Helical" evidence="6">
    <location>
        <begin position="96"/>
        <end position="115"/>
    </location>
</feature>
<proteinExistence type="predicted"/>